<protein>
    <recommendedName>
        <fullName evidence="5">NADP-dependent oxidoreductase domain-containing protein</fullName>
    </recommendedName>
</protein>
<accession>A0AAJ0LWZ5</accession>
<dbReference type="PANTHER" id="PTHR43827">
    <property type="entry name" value="2,5-DIKETO-D-GLUCONIC ACID REDUCTASE"/>
    <property type="match status" value="1"/>
</dbReference>
<dbReference type="Gene3D" id="3.20.20.100">
    <property type="entry name" value="NADP-dependent oxidoreductase domain"/>
    <property type="match status" value="1"/>
</dbReference>
<name>A0AAJ0LWZ5_9PEZI</name>
<proteinExistence type="inferred from homology"/>
<dbReference type="AlphaFoldDB" id="A0AAJ0LWZ5"/>
<gene>
    <name evidence="6" type="ORF">LTR09_000213</name>
</gene>
<evidence type="ECO:0000313" key="6">
    <source>
        <dbReference type="EMBL" id="KAK3058648.1"/>
    </source>
</evidence>
<dbReference type="InterPro" id="IPR023210">
    <property type="entry name" value="NADP_OxRdtase_dom"/>
</dbReference>
<keyword evidence="4" id="KW-0732">Signal</keyword>
<dbReference type="FunFam" id="3.20.20.100:FF:000002">
    <property type="entry name" value="2,5-diketo-D-gluconic acid reductase A"/>
    <property type="match status" value="1"/>
</dbReference>
<dbReference type="Pfam" id="PF00248">
    <property type="entry name" value="Aldo_ket_red"/>
    <property type="match status" value="1"/>
</dbReference>
<keyword evidence="3" id="KW-0560">Oxidoreductase</keyword>
<evidence type="ECO:0000313" key="7">
    <source>
        <dbReference type="Proteomes" id="UP001271007"/>
    </source>
</evidence>
<keyword evidence="7" id="KW-1185">Reference proteome</keyword>
<evidence type="ECO:0000256" key="4">
    <source>
        <dbReference type="SAM" id="SignalP"/>
    </source>
</evidence>
<feature type="signal peptide" evidence="4">
    <location>
        <begin position="1"/>
        <end position="18"/>
    </location>
</feature>
<evidence type="ECO:0000256" key="1">
    <source>
        <dbReference type="ARBA" id="ARBA00007905"/>
    </source>
</evidence>
<dbReference type="InterPro" id="IPR018170">
    <property type="entry name" value="Aldo/ket_reductase_CS"/>
</dbReference>
<dbReference type="CDD" id="cd19071">
    <property type="entry name" value="AKR_AKR1-5-like"/>
    <property type="match status" value="1"/>
</dbReference>
<organism evidence="6 7">
    <name type="scientific">Extremus antarcticus</name>
    <dbReference type="NCBI Taxonomy" id="702011"/>
    <lineage>
        <taxon>Eukaryota</taxon>
        <taxon>Fungi</taxon>
        <taxon>Dikarya</taxon>
        <taxon>Ascomycota</taxon>
        <taxon>Pezizomycotina</taxon>
        <taxon>Dothideomycetes</taxon>
        <taxon>Dothideomycetidae</taxon>
        <taxon>Mycosphaerellales</taxon>
        <taxon>Extremaceae</taxon>
        <taxon>Extremus</taxon>
    </lineage>
</organism>
<comment type="caution">
    <text evidence="6">The sequence shown here is derived from an EMBL/GenBank/DDBJ whole genome shotgun (WGS) entry which is preliminary data.</text>
</comment>
<dbReference type="PROSITE" id="PS00798">
    <property type="entry name" value="ALDOKETO_REDUCTASE_1"/>
    <property type="match status" value="1"/>
</dbReference>
<evidence type="ECO:0000256" key="3">
    <source>
        <dbReference type="ARBA" id="ARBA00023002"/>
    </source>
</evidence>
<dbReference type="InterPro" id="IPR020471">
    <property type="entry name" value="AKR"/>
</dbReference>
<dbReference type="PROSITE" id="PS00062">
    <property type="entry name" value="ALDOKETO_REDUCTASE_2"/>
    <property type="match status" value="1"/>
</dbReference>
<feature type="chain" id="PRO_5042545454" description="NADP-dependent oxidoreductase domain-containing protein" evidence="4">
    <location>
        <begin position="19"/>
        <end position="347"/>
    </location>
</feature>
<reference evidence="6" key="1">
    <citation type="submission" date="2023-04" db="EMBL/GenBank/DDBJ databases">
        <title>Black Yeasts Isolated from many extreme environments.</title>
        <authorList>
            <person name="Coleine C."/>
            <person name="Stajich J.E."/>
            <person name="Selbmann L."/>
        </authorList>
    </citation>
    <scope>NUCLEOTIDE SEQUENCE</scope>
    <source>
        <strain evidence="6">CCFEE 5312</strain>
    </source>
</reference>
<sequence>MKATISILPLAVLATAQFQHIEQQPLEGSPIDELLGAKVSSEGSLSIKEIPLLGFGTWNLKDNCTEAVSYAIQQGYRHIDCAAAYGNEFQVGRGIAEGLLKTGLKREDLWVTSKLWNDHHDPNQVEAAIDDTLRKLGVGYLDLYHMHWPVKNGWFGRKYIDYVDTWSAMGLLLAKNKTRHIGVSNFSPHQMEDLLNHTSHVPSVHQMELHPYLQQNDWVKWHSKHNIHVTAYSPLAGTNPTYDTGNLTQLLNNTVVAKIASKRECTPAQVLLAWGMQRGTSVIPKTSHLKRAKENFKSLKCELKTKDVKKIDELGKAYRRYNNPGKSWGLDLYEGLEDSKGNHTKHS</sequence>
<dbReference type="GO" id="GO:0016616">
    <property type="term" value="F:oxidoreductase activity, acting on the CH-OH group of donors, NAD or NADP as acceptor"/>
    <property type="evidence" value="ECO:0007669"/>
    <property type="project" value="UniProtKB-ARBA"/>
</dbReference>
<dbReference type="PANTHER" id="PTHR43827:SF3">
    <property type="entry name" value="NADP-DEPENDENT OXIDOREDUCTASE DOMAIN-CONTAINING PROTEIN"/>
    <property type="match status" value="1"/>
</dbReference>
<dbReference type="PRINTS" id="PR00069">
    <property type="entry name" value="ALDKETRDTASE"/>
</dbReference>
<keyword evidence="2" id="KW-0521">NADP</keyword>
<feature type="domain" description="NADP-dependent oxidoreductase" evidence="5">
    <location>
        <begin position="53"/>
        <end position="314"/>
    </location>
</feature>
<evidence type="ECO:0000259" key="5">
    <source>
        <dbReference type="Pfam" id="PF00248"/>
    </source>
</evidence>
<evidence type="ECO:0000256" key="2">
    <source>
        <dbReference type="ARBA" id="ARBA00022857"/>
    </source>
</evidence>
<dbReference type="EMBL" id="JAWDJX010000001">
    <property type="protein sequence ID" value="KAK3058648.1"/>
    <property type="molecule type" value="Genomic_DNA"/>
</dbReference>
<dbReference type="Proteomes" id="UP001271007">
    <property type="component" value="Unassembled WGS sequence"/>
</dbReference>
<comment type="similarity">
    <text evidence="1">Belongs to the aldo/keto reductase family.</text>
</comment>
<dbReference type="InterPro" id="IPR036812">
    <property type="entry name" value="NAD(P)_OxRdtase_dom_sf"/>
</dbReference>
<dbReference type="SUPFAM" id="SSF51430">
    <property type="entry name" value="NAD(P)-linked oxidoreductase"/>
    <property type="match status" value="1"/>
</dbReference>